<organism evidence="2 3">
    <name type="scientific">Microthyrium microscopicum</name>
    <dbReference type="NCBI Taxonomy" id="703497"/>
    <lineage>
        <taxon>Eukaryota</taxon>
        <taxon>Fungi</taxon>
        <taxon>Dikarya</taxon>
        <taxon>Ascomycota</taxon>
        <taxon>Pezizomycotina</taxon>
        <taxon>Dothideomycetes</taxon>
        <taxon>Dothideomycetes incertae sedis</taxon>
        <taxon>Microthyriales</taxon>
        <taxon>Microthyriaceae</taxon>
        <taxon>Microthyrium</taxon>
    </lineage>
</organism>
<evidence type="ECO:0000256" key="1">
    <source>
        <dbReference type="SAM" id="SignalP"/>
    </source>
</evidence>
<feature type="chain" id="PRO_5025628891" description="Secreted protein" evidence="1">
    <location>
        <begin position="20"/>
        <end position="96"/>
    </location>
</feature>
<feature type="signal peptide" evidence="1">
    <location>
        <begin position="1"/>
        <end position="19"/>
    </location>
</feature>
<dbReference type="AlphaFoldDB" id="A0A6A6UL99"/>
<evidence type="ECO:0000313" key="2">
    <source>
        <dbReference type="EMBL" id="KAF2671848.1"/>
    </source>
</evidence>
<name>A0A6A6UL99_9PEZI</name>
<dbReference type="EMBL" id="MU004232">
    <property type="protein sequence ID" value="KAF2671848.1"/>
    <property type="molecule type" value="Genomic_DNA"/>
</dbReference>
<dbReference type="Proteomes" id="UP000799302">
    <property type="component" value="Unassembled WGS sequence"/>
</dbReference>
<proteinExistence type="predicted"/>
<reference evidence="2" key="1">
    <citation type="journal article" date="2020" name="Stud. Mycol.">
        <title>101 Dothideomycetes genomes: a test case for predicting lifestyles and emergence of pathogens.</title>
        <authorList>
            <person name="Haridas S."/>
            <person name="Albert R."/>
            <person name="Binder M."/>
            <person name="Bloem J."/>
            <person name="Labutti K."/>
            <person name="Salamov A."/>
            <person name="Andreopoulos B."/>
            <person name="Baker S."/>
            <person name="Barry K."/>
            <person name="Bills G."/>
            <person name="Bluhm B."/>
            <person name="Cannon C."/>
            <person name="Castanera R."/>
            <person name="Culley D."/>
            <person name="Daum C."/>
            <person name="Ezra D."/>
            <person name="Gonzalez J."/>
            <person name="Henrissat B."/>
            <person name="Kuo A."/>
            <person name="Liang C."/>
            <person name="Lipzen A."/>
            <person name="Lutzoni F."/>
            <person name="Magnuson J."/>
            <person name="Mondo S."/>
            <person name="Nolan M."/>
            <person name="Ohm R."/>
            <person name="Pangilinan J."/>
            <person name="Park H.-J."/>
            <person name="Ramirez L."/>
            <person name="Alfaro M."/>
            <person name="Sun H."/>
            <person name="Tritt A."/>
            <person name="Yoshinaga Y."/>
            <person name="Zwiers L.-H."/>
            <person name="Turgeon B."/>
            <person name="Goodwin S."/>
            <person name="Spatafora J."/>
            <person name="Crous P."/>
            <person name="Grigoriev I."/>
        </authorList>
    </citation>
    <scope>NUCLEOTIDE SEQUENCE</scope>
    <source>
        <strain evidence="2">CBS 115976</strain>
    </source>
</reference>
<gene>
    <name evidence="2" type="ORF">BT63DRAFT_181058</name>
</gene>
<evidence type="ECO:0000313" key="3">
    <source>
        <dbReference type="Proteomes" id="UP000799302"/>
    </source>
</evidence>
<keyword evidence="3" id="KW-1185">Reference proteome</keyword>
<protein>
    <recommendedName>
        <fullName evidence="4">Secreted protein</fullName>
    </recommendedName>
</protein>
<accession>A0A6A6UL99</accession>
<sequence>MHVWYAILCISLAAKGMWSRGMMLPSHFHNVDSGRSWGPCTTSIFFEFKPNSNFSSIPSISTNDLLINYFFWLCMFYASRRWMYLAYLSLLSEDLT</sequence>
<evidence type="ECO:0008006" key="4">
    <source>
        <dbReference type="Google" id="ProtNLM"/>
    </source>
</evidence>
<keyword evidence="1" id="KW-0732">Signal</keyword>